<feature type="domain" description="FAD-binding" evidence="5">
    <location>
        <begin position="339"/>
        <end position="376"/>
    </location>
</feature>
<dbReference type="STRING" id="105231.A0A1Y1HTL4"/>
<gene>
    <name evidence="6" type="ORF">KFL_000730190</name>
</gene>
<keyword evidence="2" id="KW-0274">FAD</keyword>
<evidence type="ECO:0000256" key="2">
    <source>
        <dbReference type="ARBA" id="ARBA00022827"/>
    </source>
</evidence>
<dbReference type="PANTHER" id="PTHR46972">
    <property type="entry name" value="MONOOXYGENASE ASQM-RELATED"/>
    <property type="match status" value="1"/>
</dbReference>
<dbReference type="GO" id="GO:0004497">
    <property type="term" value="F:monooxygenase activity"/>
    <property type="evidence" value="ECO:0007669"/>
    <property type="project" value="UniProtKB-KW"/>
</dbReference>
<evidence type="ECO:0000259" key="5">
    <source>
        <dbReference type="Pfam" id="PF01494"/>
    </source>
</evidence>
<dbReference type="InterPro" id="IPR002938">
    <property type="entry name" value="FAD-bd"/>
</dbReference>
<evidence type="ECO:0000256" key="3">
    <source>
        <dbReference type="ARBA" id="ARBA00023002"/>
    </source>
</evidence>
<keyword evidence="1" id="KW-0285">Flavoprotein</keyword>
<evidence type="ECO:0000313" key="6">
    <source>
        <dbReference type="EMBL" id="GAQ81182.1"/>
    </source>
</evidence>
<dbReference type="Pfam" id="PF01494">
    <property type="entry name" value="FAD_binding_3"/>
    <property type="match status" value="2"/>
</dbReference>
<dbReference type="PANTHER" id="PTHR46972:SF1">
    <property type="entry name" value="FAD DEPENDENT OXIDOREDUCTASE DOMAIN-CONTAINING PROTEIN"/>
    <property type="match status" value="1"/>
</dbReference>
<evidence type="ECO:0000256" key="1">
    <source>
        <dbReference type="ARBA" id="ARBA00022630"/>
    </source>
</evidence>
<reference evidence="6 7" key="1">
    <citation type="journal article" date="2014" name="Nat. Commun.">
        <title>Klebsormidium flaccidum genome reveals primary factors for plant terrestrial adaptation.</title>
        <authorList>
            <person name="Hori K."/>
            <person name="Maruyama F."/>
            <person name="Fujisawa T."/>
            <person name="Togashi T."/>
            <person name="Yamamoto N."/>
            <person name="Seo M."/>
            <person name="Sato S."/>
            <person name="Yamada T."/>
            <person name="Mori H."/>
            <person name="Tajima N."/>
            <person name="Moriyama T."/>
            <person name="Ikeuchi M."/>
            <person name="Watanabe M."/>
            <person name="Wada H."/>
            <person name="Kobayashi K."/>
            <person name="Saito M."/>
            <person name="Masuda T."/>
            <person name="Sasaki-Sekimoto Y."/>
            <person name="Mashiguchi K."/>
            <person name="Awai K."/>
            <person name="Shimojima M."/>
            <person name="Masuda S."/>
            <person name="Iwai M."/>
            <person name="Nobusawa T."/>
            <person name="Narise T."/>
            <person name="Kondo S."/>
            <person name="Saito H."/>
            <person name="Sato R."/>
            <person name="Murakawa M."/>
            <person name="Ihara Y."/>
            <person name="Oshima-Yamada Y."/>
            <person name="Ohtaka K."/>
            <person name="Satoh M."/>
            <person name="Sonobe K."/>
            <person name="Ishii M."/>
            <person name="Ohtani R."/>
            <person name="Kanamori-Sato M."/>
            <person name="Honoki R."/>
            <person name="Miyazaki D."/>
            <person name="Mochizuki H."/>
            <person name="Umetsu J."/>
            <person name="Higashi K."/>
            <person name="Shibata D."/>
            <person name="Kamiya Y."/>
            <person name="Sato N."/>
            <person name="Nakamura Y."/>
            <person name="Tabata S."/>
            <person name="Ida S."/>
            <person name="Kurokawa K."/>
            <person name="Ohta H."/>
        </authorList>
    </citation>
    <scope>NUCLEOTIDE SEQUENCE [LARGE SCALE GENOMIC DNA]</scope>
    <source>
        <strain evidence="6 7">NIES-2285</strain>
    </source>
</reference>
<sequence length="426" mass="46412">MALSTTLLMGVRSSLRSVVLRRGCYSTSAPWAATYRSSGRVHAMADTGIAVIGGGLGGLTFARVMQTKGLDVTIFEREPSRESRGQGGVLDLHPESGQWALIQAGLEAEYRSMARAEGQDMRIMDKHGNLLWDEVSPADLMERPEVDRPALRNLLIESLRPETIRWDHHVISIEPSGDDGPYEIRFANGATTRAAVVIGADGARSRVRPLVNDAEPTYAGVSFVEIGIPDAERLHIEAAKTVGRGSLFALGDNKGMIAQRNGDGRIRIYVAFRMQEGGFSELGIAFNESHDLIRKAIMNQFEGWAPEIIDLIRACDNSFVPRPLYALPVGISWPSMKTVTLLGDAAHLMSPFAGAGANLAMQDGAALALKLFDSTDSASAILAFEREMFERAEQEARQSEECLGMCISQDGATRFAQQMSYYQSGQ</sequence>
<feature type="domain" description="FAD-binding" evidence="5">
    <location>
        <begin position="47"/>
        <end position="212"/>
    </location>
</feature>
<dbReference type="Gene3D" id="3.50.50.60">
    <property type="entry name" value="FAD/NAD(P)-binding domain"/>
    <property type="match status" value="1"/>
</dbReference>
<dbReference type="EMBL" id="DF237022">
    <property type="protein sequence ID" value="GAQ81182.1"/>
    <property type="molecule type" value="Genomic_DNA"/>
</dbReference>
<accession>A0A1Y1HTL4</accession>
<dbReference type="InterPro" id="IPR036188">
    <property type="entry name" value="FAD/NAD-bd_sf"/>
</dbReference>
<dbReference type="GO" id="GO:0071949">
    <property type="term" value="F:FAD binding"/>
    <property type="evidence" value="ECO:0007669"/>
    <property type="project" value="InterPro"/>
</dbReference>
<dbReference type="OMA" id="AYTGISF"/>
<organism evidence="6 7">
    <name type="scientific">Klebsormidium nitens</name>
    <name type="common">Green alga</name>
    <name type="synonym">Ulothrix nitens</name>
    <dbReference type="NCBI Taxonomy" id="105231"/>
    <lineage>
        <taxon>Eukaryota</taxon>
        <taxon>Viridiplantae</taxon>
        <taxon>Streptophyta</taxon>
        <taxon>Klebsormidiophyceae</taxon>
        <taxon>Klebsormidiales</taxon>
        <taxon>Klebsormidiaceae</taxon>
        <taxon>Klebsormidium</taxon>
    </lineage>
</organism>
<evidence type="ECO:0000256" key="4">
    <source>
        <dbReference type="ARBA" id="ARBA00023033"/>
    </source>
</evidence>
<dbReference type="SUPFAM" id="SSF51905">
    <property type="entry name" value="FAD/NAD(P)-binding domain"/>
    <property type="match status" value="1"/>
</dbReference>
<dbReference type="Proteomes" id="UP000054558">
    <property type="component" value="Unassembled WGS sequence"/>
</dbReference>
<keyword evidence="4" id="KW-0503">Monooxygenase</keyword>
<keyword evidence="3" id="KW-0560">Oxidoreductase</keyword>
<protein>
    <submittedName>
        <fullName evidence="6">Zeaxanthin epoxidase</fullName>
    </submittedName>
</protein>
<dbReference type="GO" id="GO:0046677">
    <property type="term" value="P:response to antibiotic"/>
    <property type="evidence" value="ECO:0007669"/>
    <property type="project" value="InterPro"/>
</dbReference>
<evidence type="ECO:0000313" key="7">
    <source>
        <dbReference type="Proteomes" id="UP000054558"/>
    </source>
</evidence>
<dbReference type="AlphaFoldDB" id="A0A1Y1HTL4"/>
<proteinExistence type="inferred from homology"/>
<keyword evidence="7" id="KW-1185">Reference proteome</keyword>
<dbReference type="InterPro" id="IPR043683">
    <property type="entry name" value="TetX_monooxygenase"/>
</dbReference>
<dbReference type="PRINTS" id="PR00420">
    <property type="entry name" value="RNGMNOXGNASE"/>
</dbReference>
<dbReference type="HAMAP" id="MF_00845">
    <property type="entry name" value="TetX_monooxygenase"/>
    <property type="match status" value="1"/>
</dbReference>
<name>A0A1Y1HTL4_KLENI</name>
<dbReference type="OrthoDB" id="655030at2759"/>